<keyword evidence="19" id="KW-1185">Reference proteome</keyword>
<dbReference type="PROSITE" id="PS00189">
    <property type="entry name" value="LIPOYL"/>
    <property type="match status" value="1"/>
</dbReference>
<dbReference type="GO" id="GO:0045252">
    <property type="term" value="C:oxoglutarate dehydrogenase complex"/>
    <property type="evidence" value="ECO:0007669"/>
    <property type="project" value="InterPro"/>
</dbReference>
<dbReference type="OrthoDB" id="5391403at2759"/>
<evidence type="ECO:0000256" key="16">
    <source>
        <dbReference type="SAM" id="MobiDB-lite"/>
    </source>
</evidence>
<name>A0A9N9XU87_PHYSR</name>
<dbReference type="InterPro" id="IPR023213">
    <property type="entry name" value="CAT-like_dom_sf"/>
</dbReference>
<dbReference type="InterPro" id="IPR001078">
    <property type="entry name" value="2-oxoacid_DH_actylTfrase"/>
</dbReference>
<comment type="cofactor">
    <cofactor evidence="1">
        <name>(R)-lipoate</name>
        <dbReference type="ChEBI" id="CHEBI:83088"/>
    </cofactor>
</comment>
<evidence type="ECO:0000256" key="14">
    <source>
        <dbReference type="ARBA" id="ARBA00032406"/>
    </source>
</evidence>
<evidence type="ECO:0000256" key="11">
    <source>
        <dbReference type="ARBA" id="ARBA00023128"/>
    </source>
</evidence>
<comment type="similarity">
    <text evidence="4">Belongs to the 2-oxoacid dehydrogenase family.</text>
</comment>
<dbReference type="PANTHER" id="PTHR43416">
    <property type="entry name" value="DIHYDROLIPOYLLYSINE-RESIDUE SUCCINYLTRANSFERASE COMPONENT OF 2-OXOGLUTARATE DEHYDROGENASE COMPLEX, MITOCHONDRIAL-RELATED"/>
    <property type="match status" value="1"/>
</dbReference>
<evidence type="ECO:0000256" key="1">
    <source>
        <dbReference type="ARBA" id="ARBA00001938"/>
    </source>
</evidence>
<accession>A0A9N9XU87</accession>
<dbReference type="SUPFAM" id="SSF52777">
    <property type="entry name" value="CoA-dependent acyltransferases"/>
    <property type="match status" value="1"/>
</dbReference>
<evidence type="ECO:0000256" key="7">
    <source>
        <dbReference type="ARBA" id="ARBA00022532"/>
    </source>
</evidence>
<evidence type="ECO:0000256" key="3">
    <source>
        <dbReference type="ARBA" id="ARBA00005145"/>
    </source>
</evidence>
<feature type="region of interest" description="Disordered" evidence="16">
    <location>
        <begin position="236"/>
        <end position="256"/>
    </location>
</feature>
<dbReference type="SUPFAM" id="SSF51230">
    <property type="entry name" value="Single hybrid motif"/>
    <property type="match status" value="1"/>
</dbReference>
<evidence type="ECO:0000259" key="17">
    <source>
        <dbReference type="PROSITE" id="PS50968"/>
    </source>
</evidence>
<keyword evidence="9" id="KW-0450">Lipoyl</keyword>
<gene>
    <name evidence="18" type="ORF">PHYEVI_LOCUS8534</name>
</gene>
<keyword evidence="11" id="KW-0496">Mitochondrion</keyword>
<evidence type="ECO:0000313" key="19">
    <source>
        <dbReference type="Proteomes" id="UP001153712"/>
    </source>
</evidence>
<comment type="function">
    <text evidence="15">Dihydrolipoamide succinyltransferase (E2) component of the 2-oxoglutarate dehydrogenase complex. The 2-oxoglutarate dehydrogenase complex catalyzes the overall conversion of 2-oxoglutarate to succinyl-CoA and CO(2). The 2-oxoglutarate dehydrogenase complex is mainly active in the mitochondrion. A fraction of the 2-oxoglutarate dehydrogenase complex also localizes in the nucleus and is required for lysine succinylation of histones: associates with KAT2A on chromatin and provides succinyl-CoA to histone succinyltransferase KAT2A.</text>
</comment>
<dbReference type="Pfam" id="PF00364">
    <property type="entry name" value="Biotin_lipoyl"/>
    <property type="match status" value="1"/>
</dbReference>
<dbReference type="Gene3D" id="3.30.559.10">
    <property type="entry name" value="Chloramphenicol acetyltransferase-like domain"/>
    <property type="match status" value="1"/>
</dbReference>
<dbReference type="InterPro" id="IPR003016">
    <property type="entry name" value="2-oxoA_DH_lipoyl-BS"/>
</dbReference>
<evidence type="ECO:0000256" key="8">
    <source>
        <dbReference type="ARBA" id="ARBA00022679"/>
    </source>
</evidence>
<dbReference type="InterPro" id="IPR000089">
    <property type="entry name" value="Biotin_lipoyl"/>
</dbReference>
<dbReference type="Gene3D" id="2.40.50.100">
    <property type="match status" value="1"/>
</dbReference>
<feature type="compositionally biased region" description="Low complexity" evidence="16">
    <location>
        <begin position="160"/>
        <end position="174"/>
    </location>
</feature>
<comment type="pathway">
    <text evidence="3">Amino-acid degradation; L-lysine degradation via saccharopine pathway; glutaryl-CoA from L-lysine: step 6/6.</text>
</comment>
<dbReference type="GO" id="GO:0006099">
    <property type="term" value="P:tricarboxylic acid cycle"/>
    <property type="evidence" value="ECO:0007669"/>
    <property type="project" value="UniProtKB-KW"/>
</dbReference>
<dbReference type="NCBIfam" id="TIGR01347">
    <property type="entry name" value="sucB"/>
    <property type="match status" value="1"/>
</dbReference>
<dbReference type="AlphaFoldDB" id="A0A9N9XU87"/>
<keyword evidence="10" id="KW-0809">Transit peptide</keyword>
<dbReference type="InterPro" id="IPR006255">
    <property type="entry name" value="SucB"/>
</dbReference>
<protein>
    <recommendedName>
        <fullName evidence="6">Dihydrolipoyllysine-residue succinyltransferase component of 2-oxoglutarate dehydrogenase complex, mitochondrial</fullName>
        <ecNumber evidence="5">2.3.1.61</ecNumber>
    </recommendedName>
    <alternativeName>
        <fullName evidence="14">2-oxoglutarate dehydrogenase complex component E2</fullName>
    </alternativeName>
    <alternativeName>
        <fullName evidence="13">E2K</fullName>
    </alternativeName>
</protein>
<dbReference type="InterPro" id="IPR050537">
    <property type="entry name" value="2-oxoacid_dehydrogenase"/>
</dbReference>
<evidence type="ECO:0000313" key="18">
    <source>
        <dbReference type="EMBL" id="CAG9862214.1"/>
    </source>
</evidence>
<dbReference type="EMBL" id="OU900098">
    <property type="protein sequence ID" value="CAG9862214.1"/>
    <property type="molecule type" value="Genomic_DNA"/>
</dbReference>
<evidence type="ECO:0000256" key="4">
    <source>
        <dbReference type="ARBA" id="ARBA00007317"/>
    </source>
</evidence>
<proteinExistence type="inferred from homology"/>
<dbReference type="GO" id="GO:0004149">
    <property type="term" value="F:dihydrolipoyllysine-residue succinyltransferase activity"/>
    <property type="evidence" value="ECO:0007669"/>
    <property type="project" value="UniProtKB-EC"/>
</dbReference>
<keyword evidence="8" id="KW-0808">Transferase</keyword>
<dbReference type="Proteomes" id="UP001153712">
    <property type="component" value="Chromosome 5"/>
</dbReference>
<dbReference type="PANTHER" id="PTHR43416:SF5">
    <property type="entry name" value="DIHYDROLIPOYLLYSINE-RESIDUE SUCCINYLTRANSFERASE COMPONENT OF 2-OXOGLUTARATE DEHYDROGENASE COMPLEX, MITOCHONDRIAL"/>
    <property type="match status" value="1"/>
</dbReference>
<evidence type="ECO:0000256" key="9">
    <source>
        <dbReference type="ARBA" id="ARBA00022823"/>
    </source>
</evidence>
<sequence length="482" mass="52152">MSTMLNLVIKNLPRYTIRHLRKSLEKGITEVTVQQGCVYRGEQIIRKYSINVNNSDKFSYRSCIVNCNRHIRTSNAIWNNQTVKVPPFAESVTEGDVKLQKKVGDYVAADEVVMEIETDKTAMPVHSPAAGTISEILVKDGDTVKPGQDLFKLNVGEGSPPAAAAAKPAAEPPKAAAPPPPAAPKPPPTPAPAAPAAAPPAPPQAAPPRPAAPAAPLSSIPVAAIRHAQSLEAATVKLPPADPTQEISGTRSEHRVKMNRMRQRIAQRLKEAQNVNAMLTTFNEIDMTNIMAFRKENQEQFLKKHNVKLSFMSAFLKASAYALQDQPVVNAVIDGAEILYRDYVDISVAVATPKGLVVPVIRNVERMNYADIELAIAQVAEKARKGQLAVEDMDGGTFTISNGGVFGSLYGTPIINPPQSAILGMHGIFDRPIALKGQVVIRPMMYIALTYDHRLIDGREAVLFLRKVKQGVENPGSILAGL</sequence>
<keyword evidence="12" id="KW-0012">Acyltransferase</keyword>
<dbReference type="NCBIfam" id="NF004309">
    <property type="entry name" value="PRK05704.1"/>
    <property type="match status" value="1"/>
</dbReference>
<keyword evidence="7" id="KW-0816">Tricarboxylic acid cycle</keyword>
<dbReference type="EC" id="2.3.1.61" evidence="5"/>
<organism evidence="18 19">
    <name type="scientific">Phyllotreta striolata</name>
    <name type="common">Striped flea beetle</name>
    <name type="synonym">Crioceris striolata</name>
    <dbReference type="NCBI Taxonomy" id="444603"/>
    <lineage>
        <taxon>Eukaryota</taxon>
        <taxon>Metazoa</taxon>
        <taxon>Ecdysozoa</taxon>
        <taxon>Arthropoda</taxon>
        <taxon>Hexapoda</taxon>
        <taxon>Insecta</taxon>
        <taxon>Pterygota</taxon>
        <taxon>Neoptera</taxon>
        <taxon>Endopterygota</taxon>
        <taxon>Coleoptera</taxon>
        <taxon>Polyphaga</taxon>
        <taxon>Cucujiformia</taxon>
        <taxon>Chrysomeloidea</taxon>
        <taxon>Chrysomelidae</taxon>
        <taxon>Galerucinae</taxon>
        <taxon>Alticini</taxon>
        <taxon>Phyllotreta</taxon>
    </lineage>
</organism>
<dbReference type="Pfam" id="PF00198">
    <property type="entry name" value="2-oxoacid_dh"/>
    <property type="match status" value="1"/>
</dbReference>
<feature type="domain" description="Lipoyl-binding" evidence="17">
    <location>
        <begin position="80"/>
        <end position="154"/>
    </location>
</feature>
<dbReference type="CDD" id="cd06849">
    <property type="entry name" value="lipoyl_domain"/>
    <property type="match status" value="1"/>
</dbReference>
<evidence type="ECO:0000256" key="6">
    <source>
        <dbReference type="ARBA" id="ARBA00020294"/>
    </source>
</evidence>
<evidence type="ECO:0000256" key="12">
    <source>
        <dbReference type="ARBA" id="ARBA00023315"/>
    </source>
</evidence>
<evidence type="ECO:0000256" key="10">
    <source>
        <dbReference type="ARBA" id="ARBA00022946"/>
    </source>
</evidence>
<dbReference type="FunFam" id="3.30.559.10:FF:000006">
    <property type="entry name" value="Dihydrolipoyllysine-residue succinyltransferase component of 2-oxoglutarate dehydrogenase complex, mitochondrial"/>
    <property type="match status" value="1"/>
</dbReference>
<evidence type="ECO:0000256" key="13">
    <source>
        <dbReference type="ARBA" id="ARBA00031331"/>
    </source>
</evidence>
<dbReference type="GO" id="GO:0005739">
    <property type="term" value="C:mitochondrion"/>
    <property type="evidence" value="ECO:0007669"/>
    <property type="project" value="UniProtKB-SubCell"/>
</dbReference>
<evidence type="ECO:0000256" key="2">
    <source>
        <dbReference type="ARBA" id="ARBA00004173"/>
    </source>
</evidence>
<dbReference type="InterPro" id="IPR011053">
    <property type="entry name" value="Single_hybrid_motif"/>
</dbReference>
<evidence type="ECO:0000256" key="15">
    <source>
        <dbReference type="ARBA" id="ARBA00046046"/>
    </source>
</evidence>
<reference evidence="18" key="1">
    <citation type="submission" date="2022-01" db="EMBL/GenBank/DDBJ databases">
        <authorList>
            <person name="King R."/>
        </authorList>
    </citation>
    <scope>NUCLEOTIDE SEQUENCE</scope>
</reference>
<feature type="compositionally biased region" description="Pro residues" evidence="16">
    <location>
        <begin position="175"/>
        <end position="213"/>
    </location>
</feature>
<evidence type="ECO:0000256" key="5">
    <source>
        <dbReference type="ARBA" id="ARBA00012945"/>
    </source>
</evidence>
<comment type="subcellular location">
    <subcellularLocation>
        <location evidence="2">Mitochondrion</location>
    </subcellularLocation>
</comment>
<feature type="region of interest" description="Disordered" evidence="16">
    <location>
        <begin position="149"/>
        <end position="215"/>
    </location>
</feature>
<dbReference type="PROSITE" id="PS50968">
    <property type="entry name" value="BIOTINYL_LIPOYL"/>
    <property type="match status" value="1"/>
</dbReference>